<evidence type="ECO:0000256" key="3">
    <source>
        <dbReference type="ARBA" id="ARBA00023163"/>
    </source>
</evidence>
<dbReference type="Gene3D" id="1.10.10.10">
    <property type="entry name" value="Winged helix-like DNA-binding domain superfamily/Winged helix DNA-binding domain"/>
    <property type="match status" value="1"/>
</dbReference>
<dbReference type="InterPro" id="IPR008920">
    <property type="entry name" value="TF_FadR/GntR_C"/>
</dbReference>
<evidence type="ECO:0000259" key="4">
    <source>
        <dbReference type="PROSITE" id="PS50949"/>
    </source>
</evidence>
<dbReference type="Proteomes" id="UP001056386">
    <property type="component" value="Chromosome 2"/>
</dbReference>
<evidence type="ECO:0000313" key="5">
    <source>
        <dbReference type="EMBL" id="USS43033.1"/>
    </source>
</evidence>
<dbReference type="SUPFAM" id="SSF46785">
    <property type="entry name" value="Winged helix' DNA-binding domain"/>
    <property type="match status" value="1"/>
</dbReference>
<dbReference type="SUPFAM" id="SSF48008">
    <property type="entry name" value="GntR ligand-binding domain-like"/>
    <property type="match status" value="1"/>
</dbReference>
<dbReference type="InterPro" id="IPR036388">
    <property type="entry name" value="WH-like_DNA-bd_sf"/>
</dbReference>
<dbReference type="Pfam" id="PF07729">
    <property type="entry name" value="FCD"/>
    <property type="match status" value="1"/>
</dbReference>
<dbReference type="PANTHER" id="PTHR43537">
    <property type="entry name" value="TRANSCRIPTIONAL REGULATOR, GNTR FAMILY"/>
    <property type="match status" value="1"/>
</dbReference>
<dbReference type="InterPro" id="IPR000524">
    <property type="entry name" value="Tscrpt_reg_HTH_GntR"/>
</dbReference>
<dbReference type="InterPro" id="IPR011711">
    <property type="entry name" value="GntR_C"/>
</dbReference>
<dbReference type="PRINTS" id="PR00035">
    <property type="entry name" value="HTHGNTR"/>
</dbReference>
<dbReference type="InterPro" id="IPR036390">
    <property type="entry name" value="WH_DNA-bd_sf"/>
</dbReference>
<gene>
    <name evidence="5" type="ORF">NFI99_00620</name>
</gene>
<evidence type="ECO:0000256" key="1">
    <source>
        <dbReference type="ARBA" id="ARBA00023015"/>
    </source>
</evidence>
<evidence type="ECO:0000313" key="6">
    <source>
        <dbReference type="Proteomes" id="UP001056386"/>
    </source>
</evidence>
<protein>
    <submittedName>
        <fullName evidence="5">FCD domain-containing protein</fullName>
    </submittedName>
</protein>
<name>A0ABY5B978_BURGL</name>
<reference evidence="5" key="1">
    <citation type="submission" date="2022-06" db="EMBL/GenBank/DDBJ databases">
        <title>Draft genome sequence of Burkholderia glumae strain GR20004 isolated from rice panicle showing bacterial panicle blight.</title>
        <authorList>
            <person name="Choi S.Y."/>
            <person name="Lee Y.H."/>
        </authorList>
    </citation>
    <scope>NUCLEOTIDE SEQUENCE</scope>
    <source>
        <strain evidence="5">GR20004</strain>
    </source>
</reference>
<dbReference type="RefSeq" id="WP_252836508.1">
    <property type="nucleotide sequence ID" value="NZ_CP099583.1"/>
</dbReference>
<keyword evidence="2" id="KW-0238">DNA-binding</keyword>
<dbReference type="Gene3D" id="1.20.120.530">
    <property type="entry name" value="GntR ligand-binding domain-like"/>
    <property type="match status" value="1"/>
</dbReference>
<dbReference type="CDD" id="cd07377">
    <property type="entry name" value="WHTH_GntR"/>
    <property type="match status" value="1"/>
</dbReference>
<evidence type="ECO:0000256" key="2">
    <source>
        <dbReference type="ARBA" id="ARBA00023125"/>
    </source>
</evidence>
<proteinExistence type="predicted"/>
<organism evidence="5 6">
    <name type="scientific">Burkholderia glumae</name>
    <name type="common">Pseudomonas glumae</name>
    <dbReference type="NCBI Taxonomy" id="337"/>
    <lineage>
        <taxon>Bacteria</taxon>
        <taxon>Pseudomonadati</taxon>
        <taxon>Pseudomonadota</taxon>
        <taxon>Betaproteobacteria</taxon>
        <taxon>Burkholderiales</taxon>
        <taxon>Burkholderiaceae</taxon>
        <taxon>Burkholderia</taxon>
    </lineage>
</organism>
<dbReference type="PANTHER" id="PTHR43537:SF18">
    <property type="entry name" value="L-LACTATE DEHYDROGENASE OPERON REGULATORY PROTEIN-RELATED"/>
    <property type="match status" value="1"/>
</dbReference>
<sequence length="257" mass="27991">MEKSLASSLAEEIEMLIDSRHLKPGDRVPAERDLAADLGVSRSSLREAIHQLISRGRLVSRHGQGTFVAAPDAAEPLRAALLPIAPLARSETGYWADVMEIRRSLEGEAAFFAALRANADDKMLLTAAYRAAANAPSGDPVIHAKADAAFHMSIARASHNVVLHQVMSGLLGLLEVSISESLRKLYGLPGIIELLDGQHQQIFESILGGRVDEARRAAAAHLSYVESRLRLIDDISARERRASRAFRHISKEQGERA</sequence>
<dbReference type="EMBL" id="CP099583">
    <property type="protein sequence ID" value="USS43033.1"/>
    <property type="molecule type" value="Genomic_DNA"/>
</dbReference>
<dbReference type="SMART" id="SM00895">
    <property type="entry name" value="FCD"/>
    <property type="match status" value="1"/>
</dbReference>
<accession>A0ABY5B978</accession>
<keyword evidence="6" id="KW-1185">Reference proteome</keyword>
<keyword evidence="1" id="KW-0805">Transcription regulation</keyword>
<dbReference type="Pfam" id="PF00392">
    <property type="entry name" value="GntR"/>
    <property type="match status" value="1"/>
</dbReference>
<feature type="domain" description="HTH gntR-type" evidence="4">
    <location>
        <begin position="3"/>
        <end position="71"/>
    </location>
</feature>
<keyword evidence="3" id="KW-0804">Transcription</keyword>
<dbReference type="SMART" id="SM00345">
    <property type="entry name" value="HTH_GNTR"/>
    <property type="match status" value="1"/>
</dbReference>
<dbReference type="PROSITE" id="PS50949">
    <property type="entry name" value="HTH_GNTR"/>
    <property type="match status" value="1"/>
</dbReference>